<keyword evidence="3" id="KW-1185">Reference proteome</keyword>
<evidence type="ECO:0000259" key="1">
    <source>
        <dbReference type="Pfam" id="PF22942"/>
    </source>
</evidence>
<gene>
    <name evidence="2" type="ORF">QBC35DRAFT_396715</name>
</gene>
<proteinExistence type="predicted"/>
<dbReference type="InterPro" id="IPR054289">
    <property type="entry name" value="DUF7025"/>
</dbReference>
<sequence>MSNVSTESGPQYLSQIQRNVDSVEYTISQDRGAGDSAQTESDYNLLIARDDGLVHGPSSASGTGSNHALQDYQMQLMLLEQLNTKRLLAARQLQDMEENTSNNRFKYSGTGEAASSAVQRVENAATSSGLPDDLEYHVFYRVFCANKHPKCHRRIYMDQPRRISVNGTYHLCGTQLVFDLDDLIAGLPSVAFIVYRDCICSSRTQSLILSNLTKPGTKFFQELISVVAEELHSAMQRNSMFAPDHQAYKLPTLESREYESSAALSTAPSEYSHRWLYHHREILRTEAVAAVAGSPIKALVSYITLHPDPLYRKCDELFARGMVTLDTLPWLFAPNTIVVSSQSSWLEAYILRRVPIEEGSTLRLACWNWGYDGHWFRRKDTTLSVNAPSYGEMRINQLAVYPLKYSTIEVYDNILASGKRFLNLTRQILASYEGPDYQGERIYPSDSRFMIDYQTYAKFHRSAGAFNFSRDSKADFDPWLETLSCDASLSDEHLLLLPLGIHGFYFKEKKWMHLLVEKIQPVNWNKTAFEQLVLPKRTKNLIKALVMVRKQTLDGSDLQIGLKGERDDIIAGKGSGLIMLLHGGPGTGKTLTAGKAHGYRTFEYSLTNPVAERYYSCNILPVHTNYFANLLSVAELAEMPLYSVTCGDIGTNPEAVEKYLNAVLHLGKKWNCGMLPSVRHYPMVTSHLYLQLSILIKWL</sequence>
<name>A0AAN7AB31_9PEZI</name>
<dbReference type="AlphaFoldDB" id="A0AAN7AB31"/>
<dbReference type="Pfam" id="PF22942">
    <property type="entry name" value="DUF7025"/>
    <property type="match status" value="1"/>
</dbReference>
<accession>A0AAN7AB31</accession>
<dbReference type="Gene3D" id="3.40.50.300">
    <property type="entry name" value="P-loop containing nucleotide triphosphate hydrolases"/>
    <property type="match status" value="1"/>
</dbReference>
<organism evidence="2 3">
    <name type="scientific">Podospora australis</name>
    <dbReference type="NCBI Taxonomy" id="1536484"/>
    <lineage>
        <taxon>Eukaryota</taxon>
        <taxon>Fungi</taxon>
        <taxon>Dikarya</taxon>
        <taxon>Ascomycota</taxon>
        <taxon>Pezizomycotina</taxon>
        <taxon>Sordariomycetes</taxon>
        <taxon>Sordariomycetidae</taxon>
        <taxon>Sordariales</taxon>
        <taxon>Podosporaceae</taxon>
        <taxon>Podospora</taxon>
    </lineage>
</organism>
<reference evidence="2" key="2">
    <citation type="submission" date="2023-05" db="EMBL/GenBank/DDBJ databases">
        <authorList>
            <consortium name="Lawrence Berkeley National Laboratory"/>
            <person name="Steindorff A."/>
            <person name="Hensen N."/>
            <person name="Bonometti L."/>
            <person name="Westerberg I."/>
            <person name="Brannstrom I.O."/>
            <person name="Guillou S."/>
            <person name="Cros-Aarteil S."/>
            <person name="Calhoun S."/>
            <person name="Haridas S."/>
            <person name="Kuo A."/>
            <person name="Mondo S."/>
            <person name="Pangilinan J."/>
            <person name="Riley R."/>
            <person name="Labutti K."/>
            <person name="Andreopoulos B."/>
            <person name="Lipzen A."/>
            <person name="Chen C."/>
            <person name="Yanf M."/>
            <person name="Daum C."/>
            <person name="Ng V."/>
            <person name="Clum A."/>
            <person name="Ohm R."/>
            <person name="Martin F."/>
            <person name="Silar P."/>
            <person name="Natvig D."/>
            <person name="Lalanne C."/>
            <person name="Gautier V."/>
            <person name="Ament-Velasquez S.L."/>
            <person name="Kruys A."/>
            <person name="Hutchinson M.I."/>
            <person name="Powell A.J."/>
            <person name="Barry K."/>
            <person name="Miller A.N."/>
            <person name="Grigoriev I.V."/>
            <person name="Debuchy R."/>
            <person name="Gladieux P."/>
            <person name="Thoren M.H."/>
            <person name="Johannesson H."/>
        </authorList>
    </citation>
    <scope>NUCLEOTIDE SEQUENCE</scope>
    <source>
        <strain evidence="2">PSN309</strain>
    </source>
</reference>
<dbReference type="PANTHER" id="PTHR46411:SF2">
    <property type="entry name" value="AAA+ ATPASE DOMAIN-CONTAINING PROTEIN"/>
    <property type="match status" value="1"/>
</dbReference>
<feature type="domain" description="DUF7025" evidence="1">
    <location>
        <begin position="315"/>
        <end position="406"/>
    </location>
</feature>
<protein>
    <recommendedName>
        <fullName evidence="1">DUF7025 domain-containing protein</fullName>
    </recommendedName>
</protein>
<dbReference type="PANTHER" id="PTHR46411">
    <property type="entry name" value="FAMILY ATPASE, PUTATIVE-RELATED"/>
    <property type="match status" value="1"/>
</dbReference>
<dbReference type="InterPro" id="IPR027417">
    <property type="entry name" value="P-loop_NTPase"/>
</dbReference>
<comment type="caution">
    <text evidence="2">The sequence shown here is derived from an EMBL/GenBank/DDBJ whole genome shotgun (WGS) entry which is preliminary data.</text>
</comment>
<reference evidence="2" key="1">
    <citation type="journal article" date="2023" name="Mol. Phylogenet. Evol.">
        <title>Genome-scale phylogeny and comparative genomics of the fungal order Sordariales.</title>
        <authorList>
            <person name="Hensen N."/>
            <person name="Bonometti L."/>
            <person name="Westerberg I."/>
            <person name="Brannstrom I.O."/>
            <person name="Guillou S."/>
            <person name="Cros-Aarteil S."/>
            <person name="Calhoun S."/>
            <person name="Haridas S."/>
            <person name="Kuo A."/>
            <person name="Mondo S."/>
            <person name="Pangilinan J."/>
            <person name="Riley R."/>
            <person name="LaButti K."/>
            <person name="Andreopoulos B."/>
            <person name="Lipzen A."/>
            <person name="Chen C."/>
            <person name="Yan M."/>
            <person name="Daum C."/>
            <person name="Ng V."/>
            <person name="Clum A."/>
            <person name="Steindorff A."/>
            <person name="Ohm R.A."/>
            <person name="Martin F."/>
            <person name="Silar P."/>
            <person name="Natvig D.O."/>
            <person name="Lalanne C."/>
            <person name="Gautier V."/>
            <person name="Ament-Velasquez S.L."/>
            <person name="Kruys A."/>
            <person name="Hutchinson M.I."/>
            <person name="Powell A.J."/>
            <person name="Barry K."/>
            <person name="Miller A.N."/>
            <person name="Grigoriev I.V."/>
            <person name="Debuchy R."/>
            <person name="Gladieux P."/>
            <person name="Hiltunen Thoren M."/>
            <person name="Johannesson H."/>
        </authorList>
    </citation>
    <scope>NUCLEOTIDE SEQUENCE</scope>
    <source>
        <strain evidence="2">PSN309</strain>
    </source>
</reference>
<dbReference type="Proteomes" id="UP001302126">
    <property type="component" value="Unassembled WGS sequence"/>
</dbReference>
<dbReference type="EMBL" id="MU864781">
    <property type="protein sequence ID" value="KAK4182061.1"/>
    <property type="molecule type" value="Genomic_DNA"/>
</dbReference>
<evidence type="ECO:0000313" key="2">
    <source>
        <dbReference type="EMBL" id="KAK4182061.1"/>
    </source>
</evidence>
<evidence type="ECO:0000313" key="3">
    <source>
        <dbReference type="Proteomes" id="UP001302126"/>
    </source>
</evidence>